<protein>
    <submittedName>
        <fullName evidence="4">DNA-binding CsgD family transcriptional regulator</fullName>
    </submittedName>
</protein>
<gene>
    <name evidence="4" type="ORF">F4559_003543</name>
</gene>
<dbReference type="RefSeq" id="WP_184670038.1">
    <property type="nucleotide sequence ID" value="NZ_BAABAI010000005.1"/>
</dbReference>
<organism evidence="4 5">
    <name type="scientific">Saccharothrix violaceirubra</name>
    <dbReference type="NCBI Taxonomy" id="413306"/>
    <lineage>
        <taxon>Bacteria</taxon>
        <taxon>Bacillati</taxon>
        <taxon>Actinomycetota</taxon>
        <taxon>Actinomycetes</taxon>
        <taxon>Pseudonocardiales</taxon>
        <taxon>Pseudonocardiaceae</taxon>
        <taxon>Saccharothrix</taxon>
    </lineage>
</organism>
<dbReference type="Gene3D" id="1.10.10.10">
    <property type="entry name" value="Winged helix-like DNA-binding domain superfamily/Winged helix DNA-binding domain"/>
    <property type="match status" value="1"/>
</dbReference>
<dbReference type="CDD" id="cd06170">
    <property type="entry name" value="LuxR_C_like"/>
    <property type="match status" value="1"/>
</dbReference>
<dbReference type="PROSITE" id="PS50043">
    <property type="entry name" value="HTH_LUXR_2"/>
    <property type="match status" value="1"/>
</dbReference>
<evidence type="ECO:0000256" key="1">
    <source>
        <dbReference type="ARBA" id="ARBA00022741"/>
    </source>
</evidence>
<comment type="caution">
    <text evidence="4">The sequence shown here is derived from an EMBL/GenBank/DDBJ whole genome shotgun (WGS) entry which is preliminary data.</text>
</comment>
<feature type="domain" description="HTH luxR-type" evidence="3">
    <location>
        <begin position="801"/>
        <end position="865"/>
    </location>
</feature>
<keyword evidence="1" id="KW-0547">Nucleotide-binding</keyword>
<dbReference type="PRINTS" id="PR00038">
    <property type="entry name" value="HTHLUXR"/>
</dbReference>
<evidence type="ECO:0000256" key="2">
    <source>
        <dbReference type="ARBA" id="ARBA00022840"/>
    </source>
</evidence>
<reference evidence="4 5" key="1">
    <citation type="submission" date="2020-08" db="EMBL/GenBank/DDBJ databases">
        <title>Sequencing the genomes of 1000 actinobacteria strains.</title>
        <authorList>
            <person name="Klenk H.-P."/>
        </authorList>
    </citation>
    <scope>NUCLEOTIDE SEQUENCE [LARGE SCALE GENOMIC DNA]</scope>
    <source>
        <strain evidence="4 5">DSM 45084</strain>
    </source>
</reference>
<dbReference type="Pfam" id="PF13191">
    <property type="entry name" value="AAA_16"/>
    <property type="match status" value="1"/>
</dbReference>
<dbReference type="GO" id="GO:0003677">
    <property type="term" value="F:DNA binding"/>
    <property type="evidence" value="ECO:0007669"/>
    <property type="project" value="UniProtKB-KW"/>
</dbReference>
<dbReference type="AlphaFoldDB" id="A0A7W7WWA3"/>
<evidence type="ECO:0000313" key="5">
    <source>
        <dbReference type="Proteomes" id="UP000542674"/>
    </source>
</evidence>
<evidence type="ECO:0000259" key="3">
    <source>
        <dbReference type="PROSITE" id="PS50043"/>
    </source>
</evidence>
<dbReference type="InterPro" id="IPR000792">
    <property type="entry name" value="Tscrpt_reg_LuxR_C"/>
</dbReference>
<dbReference type="InterPro" id="IPR041664">
    <property type="entry name" value="AAA_16"/>
</dbReference>
<sequence length="865" mass="91607">MDNVLGRRDETSRLLGLVADARRARGGAVVVLGEPGIGKSVLLDGVASAVDDFLVLRASGVEFESELAYSALHQLCVPVLGHLDALPGRQREALRIAFGLESGTPDPFLAGAAALGLLSEHDRPLLCLVDDAQWLDHASARALAFVARRVSVERVAVVFAAREGSAELDRLPRIDLGPLGEREARALLAREIRVPLDERVRDRVVAEARGNPLALVELARTAGVGGMAGGYGLPAPVAAERSFQARLAGLPDATRLLLTVAAAEPVGDPGMLWRAAALLGIGDVVASQDLVEFGARVRFVHPLARSAVYRGATDGERRRAHDALARVGDPLIDPDRVAWHRALAAVGPDEDVAAALVDSASRARARGGVAAAAAFLERAAALTFEPGLRVDRVLAAAEAKLSAGDFDAASGLLTAVSPDDPRVDLVRGRISFARFRGEDLPVGHLLRAALALADKEPADARTTYVDAVEMGILTGGLSEVIEAARVAPPVSGPVRGVDVILDGVVALVDEGDVERLRAVVADGGDEVWVRWPTLGYLLALEFWDGDAMHDIAARTTAAGRESGALHLLPVGLAMLATVTAHAGDFGAAQEMISEEEALASATGAAPLVYPRLHLAALRGRRGEAEELFSRVGPQLSLSVRYASAVLFNGLADYPAALEAARQAVATRDLGLAGQALPELVEAAVRCGHVDEARAAWEELAARVGGNRWGVGMAAYARALARDDEDAYREAASVLDDGATRIWHGRARLVHGEWLRRQGRRRDARTELRAAHDVLSGIGAEAFAARAAGELRATGERARSRTSPTSDSLTVQEVHIARLVADGATSKEVAAKLFVSPRTVDAHLRNIFRKLSITSRRQLRDLPEIR</sequence>
<dbReference type="GO" id="GO:0006355">
    <property type="term" value="P:regulation of DNA-templated transcription"/>
    <property type="evidence" value="ECO:0007669"/>
    <property type="project" value="InterPro"/>
</dbReference>
<dbReference type="EMBL" id="JACHJS010000001">
    <property type="protein sequence ID" value="MBB4966184.1"/>
    <property type="molecule type" value="Genomic_DNA"/>
</dbReference>
<dbReference type="PANTHER" id="PTHR16305">
    <property type="entry name" value="TESTICULAR SOLUBLE ADENYLYL CYCLASE"/>
    <property type="match status" value="1"/>
</dbReference>
<keyword evidence="4" id="KW-0238">DNA-binding</keyword>
<keyword evidence="5" id="KW-1185">Reference proteome</keyword>
<dbReference type="SUPFAM" id="SSF52540">
    <property type="entry name" value="P-loop containing nucleoside triphosphate hydrolases"/>
    <property type="match status" value="1"/>
</dbReference>
<dbReference type="GO" id="GO:0005524">
    <property type="term" value="F:ATP binding"/>
    <property type="evidence" value="ECO:0007669"/>
    <property type="project" value="UniProtKB-KW"/>
</dbReference>
<dbReference type="Proteomes" id="UP000542674">
    <property type="component" value="Unassembled WGS sequence"/>
</dbReference>
<evidence type="ECO:0000313" key="4">
    <source>
        <dbReference type="EMBL" id="MBB4966184.1"/>
    </source>
</evidence>
<dbReference type="Pfam" id="PF00196">
    <property type="entry name" value="GerE"/>
    <property type="match status" value="1"/>
</dbReference>
<dbReference type="PANTHER" id="PTHR16305:SF35">
    <property type="entry name" value="TRANSCRIPTIONAL ACTIVATOR DOMAIN"/>
    <property type="match status" value="1"/>
</dbReference>
<proteinExistence type="predicted"/>
<name>A0A7W7WWA3_9PSEU</name>
<keyword evidence="2" id="KW-0067">ATP-binding</keyword>
<dbReference type="SUPFAM" id="SSF46894">
    <property type="entry name" value="C-terminal effector domain of the bipartite response regulators"/>
    <property type="match status" value="1"/>
</dbReference>
<dbReference type="GO" id="GO:0005737">
    <property type="term" value="C:cytoplasm"/>
    <property type="evidence" value="ECO:0007669"/>
    <property type="project" value="TreeGrafter"/>
</dbReference>
<accession>A0A7W7WWA3</accession>
<dbReference type="PROSITE" id="PS00622">
    <property type="entry name" value="HTH_LUXR_1"/>
    <property type="match status" value="1"/>
</dbReference>
<dbReference type="InterPro" id="IPR016032">
    <property type="entry name" value="Sig_transdc_resp-reg_C-effctor"/>
</dbReference>
<dbReference type="GO" id="GO:0004016">
    <property type="term" value="F:adenylate cyclase activity"/>
    <property type="evidence" value="ECO:0007669"/>
    <property type="project" value="TreeGrafter"/>
</dbReference>
<dbReference type="InterPro" id="IPR036388">
    <property type="entry name" value="WH-like_DNA-bd_sf"/>
</dbReference>
<dbReference type="SMART" id="SM00421">
    <property type="entry name" value="HTH_LUXR"/>
    <property type="match status" value="1"/>
</dbReference>
<dbReference type="InterPro" id="IPR027417">
    <property type="entry name" value="P-loop_NTPase"/>
</dbReference>